<dbReference type="NCBIfam" id="NF007161">
    <property type="entry name" value="PRK09599.1"/>
    <property type="match status" value="1"/>
</dbReference>
<dbReference type="Gene3D" id="3.40.50.720">
    <property type="entry name" value="NAD(P)-binding Rossmann-like Domain"/>
    <property type="match status" value="1"/>
</dbReference>
<dbReference type="Pfam" id="PF03446">
    <property type="entry name" value="NAD_binding_2"/>
    <property type="match status" value="1"/>
</dbReference>
<evidence type="ECO:0000313" key="6">
    <source>
        <dbReference type="Proteomes" id="UP000315938"/>
    </source>
</evidence>
<name>A0A553IHE1_ACHLA</name>
<dbReference type="GO" id="GO:0004616">
    <property type="term" value="F:phosphogluconate dehydrogenase (decarboxylating) activity"/>
    <property type="evidence" value="ECO:0007669"/>
    <property type="project" value="InterPro"/>
</dbReference>
<dbReference type="InterPro" id="IPR006183">
    <property type="entry name" value="Pgluconate_DH"/>
</dbReference>
<comment type="similarity">
    <text evidence="1">Belongs to the 6-phosphogluconate dehydrogenase family.</text>
</comment>
<dbReference type="PRINTS" id="PR00076">
    <property type="entry name" value="6PGDHDRGNASE"/>
</dbReference>
<gene>
    <name evidence="5" type="primary">gnd</name>
    <name evidence="5" type="ORF">FNV44_00795</name>
</gene>
<proteinExistence type="inferred from homology"/>
<dbReference type="Pfam" id="PF00393">
    <property type="entry name" value="6PGD"/>
    <property type="match status" value="1"/>
</dbReference>
<dbReference type="GO" id="GO:0006098">
    <property type="term" value="P:pentose-phosphate shunt"/>
    <property type="evidence" value="ECO:0007669"/>
    <property type="project" value="InterPro"/>
</dbReference>
<organism evidence="5 6">
    <name type="scientific">Acholeplasma laidlawii</name>
    <dbReference type="NCBI Taxonomy" id="2148"/>
    <lineage>
        <taxon>Bacteria</taxon>
        <taxon>Bacillati</taxon>
        <taxon>Mycoplasmatota</taxon>
        <taxon>Mollicutes</taxon>
        <taxon>Acholeplasmatales</taxon>
        <taxon>Acholeplasmataceae</taxon>
        <taxon>Acholeplasma</taxon>
    </lineage>
</organism>
<dbReference type="Proteomes" id="UP000315938">
    <property type="component" value="Unassembled WGS sequence"/>
</dbReference>
<dbReference type="Gene3D" id="1.10.1040.10">
    <property type="entry name" value="N-(1-d-carboxylethyl)-l-norvaline Dehydrogenase, domain 2"/>
    <property type="match status" value="1"/>
</dbReference>
<evidence type="ECO:0000256" key="1">
    <source>
        <dbReference type="ARBA" id="ARBA00008419"/>
    </source>
</evidence>
<dbReference type="GO" id="GO:0019521">
    <property type="term" value="P:D-gluconate metabolic process"/>
    <property type="evidence" value="ECO:0007669"/>
    <property type="project" value="UniProtKB-KW"/>
</dbReference>
<keyword evidence="3" id="KW-0311">Gluconate utilization</keyword>
<evidence type="ECO:0000256" key="3">
    <source>
        <dbReference type="ARBA" id="ARBA00023064"/>
    </source>
</evidence>
<evidence type="ECO:0000313" key="5">
    <source>
        <dbReference type="EMBL" id="TRX99610.1"/>
    </source>
</evidence>
<accession>A0A553IHE1</accession>
<evidence type="ECO:0000256" key="2">
    <source>
        <dbReference type="ARBA" id="ARBA00023002"/>
    </source>
</evidence>
<dbReference type="InterPro" id="IPR008927">
    <property type="entry name" value="6-PGluconate_DH-like_C_sf"/>
</dbReference>
<dbReference type="PANTHER" id="PTHR11811">
    <property type="entry name" value="6-PHOSPHOGLUCONATE DEHYDROGENASE"/>
    <property type="match status" value="1"/>
</dbReference>
<keyword evidence="2" id="KW-0560">Oxidoreductase</keyword>
<dbReference type="SUPFAM" id="SSF51735">
    <property type="entry name" value="NAD(P)-binding Rossmann-fold domains"/>
    <property type="match status" value="1"/>
</dbReference>
<dbReference type="AlphaFoldDB" id="A0A553IHE1"/>
<reference evidence="5 6" key="1">
    <citation type="submission" date="2019-07" db="EMBL/GenBank/DDBJ databases">
        <title>Genome sequence of Acholeplasma laidlawii strain with increased resistance to erythromycin.</title>
        <authorList>
            <person name="Medvedeva E.S."/>
            <person name="Baranova N.B."/>
            <person name="Siniagina M.N."/>
            <person name="Mouzykantov A."/>
            <person name="Chernova O.A."/>
            <person name="Chernov V.M."/>
        </authorList>
    </citation>
    <scope>NUCLEOTIDE SEQUENCE [LARGE SCALE GENOMIC DNA]</scope>
    <source>
        <strain evidence="5 6">PG8REry</strain>
    </source>
</reference>
<dbReference type="NCBIfam" id="TIGR00872">
    <property type="entry name" value="gnd_rel"/>
    <property type="match status" value="1"/>
</dbReference>
<dbReference type="GO" id="GO:0050661">
    <property type="term" value="F:NADP binding"/>
    <property type="evidence" value="ECO:0007669"/>
    <property type="project" value="InterPro"/>
</dbReference>
<dbReference type="SMART" id="SM01350">
    <property type="entry name" value="6PGD"/>
    <property type="match status" value="1"/>
</dbReference>
<dbReference type="InterPro" id="IPR004849">
    <property type="entry name" value="6DGDH_YqeC"/>
</dbReference>
<dbReference type="RefSeq" id="WP_064211906.1">
    <property type="nucleotide sequence ID" value="NZ_JACAOE010000001.1"/>
</dbReference>
<evidence type="ECO:0000259" key="4">
    <source>
        <dbReference type="SMART" id="SM01350"/>
    </source>
</evidence>
<dbReference type="InterPro" id="IPR006114">
    <property type="entry name" value="6PGDH_C"/>
</dbReference>
<dbReference type="InterPro" id="IPR013328">
    <property type="entry name" value="6PGD_dom2"/>
</dbReference>
<dbReference type="InterPro" id="IPR036291">
    <property type="entry name" value="NAD(P)-bd_dom_sf"/>
</dbReference>
<feature type="domain" description="6-phosphogluconate dehydrogenase C-terminal" evidence="4">
    <location>
        <begin position="167"/>
        <end position="300"/>
    </location>
</feature>
<comment type="caution">
    <text evidence="5">The sequence shown here is derived from an EMBL/GenBank/DDBJ whole genome shotgun (WGS) entry which is preliminary data.</text>
</comment>
<dbReference type="SUPFAM" id="SSF48179">
    <property type="entry name" value="6-phosphogluconate dehydrogenase C-terminal domain-like"/>
    <property type="match status" value="1"/>
</dbReference>
<dbReference type="EMBL" id="VKID01000001">
    <property type="protein sequence ID" value="TRX99610.1"/>
    <property type="molecule type" value="Genomic_DNA"/>
</dbReference>
<dbReference type="InterPro" id="IPR006115">
    <property type="entry name" value="6PGDH_NADP-bd"/>
</dbReference>
<protein>
    <submittedName>
        <fullName evidence="5">Decarboxylating 6-phosphogluconate dehydrogenase</fullName>
    </submittedName>
</protein>
<sequence>MRIHLIGLGKMGANLALNLKDKKHEVIGFDLNDQARAQLNKAGIETHDELASFLVRKDHARLIVWLMIPNGLVDQVIEQVIPYLNEKDIIIDGGNSNFNKSIERYNKLKELDIDFVDVGTSGGTEGARYGACLMVGGTKEVFEYLKPVYHDVSAKDGYGYMGGPGSGHFVKMVHNGIEYGMMQAIGEGFELIESSNFDVDYERLTKVWNSGSIIESALVGYIGNAFSKDAKLSEIQGRIDDSGEGKWMVEEALNLEVAIPVIAQSLFTRYKSRDEHKFSEKVVAAMRNEFGGHAVYKKKK</sequence>